<dbReference type="AlphaFoldDB" id="A0A0F3GPU9"/>
<accession>A0A0F3GPU9</accession>
<comment type="caution">
    <text evidence="1">The sequence shown here is derived from an EMBL/GenBank/DDBJ whole genome shotgun (WGS) entry which is preliminary data.</text>
</comment>
<keyword evidence="2" id="KW-1185">Reference proteome</keyword>
<dbReference type="Proteomes" id="UP000033423">
    <property type="component" value="Unassembled WGS sequence"/>
</dbReference>
<dbReference type="EMBL" id="LACI01001670">
    <property type="protein sequence ID" value="KJU83955.1"/>
    <property type="molecule type" value="Genomic_DNA"/>
</dbReference>
<gene>
    <name evidence="1" type="ORF">MBAV_003849</name>
</gene>
<name>A0A0F3GPU9_9BACT</name>
<sequence length="125" mass="13795">MARFSRPPFSPGQSPAGVAILLPGQLQGGAFKDDPPAFVSGLGAEFHAMVGHAHYIEVVFDDDHRVAGLYQPPEYAYQRAHVVHVKPDGWFVKDVHNASLCLHPQLGAYLEPLRLTAGERRRRLT</sequence>
<evidence type="ECO:0000313" key="1">
    <source>
        <dbReference type="EMBL" id="KJU83955.1"/>
    </source>
</evidence>
<organism evidence="1 2">
    <name type="scientific">Candidatus Magnetobacterium bavaricum</name>
    <dbReference type="NCBI Taxonomy" id="29290"/>
    <lineage>
        <taxon>Bacteria</taxon>
        <taxon>Pseudomonadati</taxon>
        <taxon>Nitrospirota</taxon>
        <taxon>Thermodesulfovibrionia</taxon>
        <taxon>Thermodesulfovibrionales</taxon>
        <taxon>Candidatus Magnetobacteriaceae</taxon>
        <taxon>Candidatus Magnetobacterium</taxon>
    </lineage>
</organism>
<proteinExistence type="predicted"/>
<dbReference type="AntiFam" id="ANF00159">
    <property type="entry name" value="Shadow ORF (opposite uvrA)"/>
</dbReference>
<protein>
    <submittedName>
        <fullName evidence="1">Uncharacterized protein</fullName>
    </submittedName>
</protein>
<reference evidence="1 2" key="1">
    <citation type="submission" date="2015-02" db="EMBL/GenBank/DDBJ databases">
        <title>Single-cell genomics of uncultivated deep-branching MTB reveals a conserved set of magnetosome genes.</title>
        <authorList>
            <person name="Kolinko S."/>
            <person name="Richter M."/>
            <person name="Glockner F.O."/>
            <person name="Brachmann A."/>
            <person name="Schuler D."/>
        </authorList>
    </citation>
    <scope>NUCLEOTIDE SEQUENCE [LARGE SCALE GENOMIC DNA]</scope>
    <source>
        <strain evidence="1">TM-1</strain>
    </source>
</reference>
<evidence type="ECO:0000313" key="2">
    <source>
        <dbReference type="Proteomes" id="UP000033423"/>
    </source>
</evidence>